<protein>
    <submittedName>
        <fullName evidence="1">ESX-1 secretion-associated protein EspH</fullName>
    </submittedName>
</protein>
<keyword evidence="2" id="KW-1185">Reference proteome</keyword>
<dbReference type="Proteomes" id="UP000465304">
    <property type="component" value="Unassembled WGS sequence"/>
</dbReference>
<evidence type="ECO:0000313" key="2">
    <source>
        <dbReference type="Proteomes" id="UP000465304"/>
    </source>
</evidence>
<dbReference type="AlphaFoldDB" id="A0A7I9ZKA7"/>
<proteinExistence type="predicted"/>
<gene>
    <name evidence="1" type="ORF">MHIP_19330</name>
</gene>
<name>A0A7I9ZKA7_9MYCO</name>
<accession>A0A7I9ZKA7</accession>
<dbReference type="EMBL" id="BLLB01000002">
    <property type="protein sequence ID" value="GFH01450.1"/>
    <property type="molecule type" value="Genomic_DNA"/>
</dbReference>
<organism evidence="1 2">
    <name type="scientific">Mycolicibacterium hippocampi</name>
    <dbReference type="NCBI Taxonomy" id="659824"/>
    <lineage>
        <taxon>Bacteria</taxon>
        <taxon>Bacillati</taxon>
        <taxon>Actinomycetota</taxon>
        <taxon>Actinomycetes</taxon>
        <taxon>Mycobacteriales</taxon>
        <taxon>Mycobacteriaceae</taxon>
        <taxon>Mycolicibacterium</taxon>
    </lineage>
</organism>
<sequence length="171" mass="18677">MSMQRDGMWDGDDADQLYEQIEPDGAGFDLGEIYTPVADGSDETGWCSADHEYCPESAEEYPEVAFTVTSPSGALSASAGLGGRIQRIDVVDVSSLDEVQLREEIVELALLAREKARAAQHEVTAELMRRLGQDRVGVSSFLLHSIGLPTFESASARLAETFAIRYRSDDD</sequence>
<evidence type="ECO:0000313" key="1">
    <source>
        <dbReference type="EMBL" id="GFH01450.1"/>
    </source>
</evidence>
<reference evidence="1 2" key="1">
    <citation type="journal article" date="2019" name="Emerg. Microbes Infect.">
        <title>Comprehensive subspecies identification of 175 nontuberculous mycobacteria species based on 7547 genomic profiles.</title>
        <authorList>
            <person name="Matsumoto Y."/>
            <person name="Kinjo T."/>
            <person name="Motooka D."/>
            <person name="Nabeya D."/>
            <person name="Jung N."/>
            <person name="Uechi K."/>
            <person name="Horii T."/>
            <person name="Iida T."/>
            <person name="Fujita J."/>
            <person name="Nakamura S."/>
        </authorList>
    </citation>
    <scope>NUCLEOTIDE SEQUENCE [LARGE SCALE GENOMIC DNA]</scope>
    <source>
        <strain evidence="1 2">JCM 30996</strain>
    </source>
</reference>
<comment type="caution">
    <text evidence="1">The sequence shown here is derived from an EMBL/GenBank/DDBJ whole genome shotgun (WGS) entry which is preliminary data.</text>
</comment>